<evidence type="ECO:0000256" key="1">
    <source>
        <dbReference type="ARBA" id="ARBA00022553"/>
    </source>
</evidence>
<dbReference type="PROSITE" id="PS50110">
    <property type="entry name" value="RESPONSE_REGULATORY"/>
    <property type="match status" value="1"/>
</dbReference>
<keyword evidence="5" id="KW-1185">Reference proteome</keyword>
<dbReference type="EMBL" id="CP071090">
    <property type="protein sequence ID" value="QSQ27314.1"/>
    <property type="molecule type" value="Genomic_DNA"/>
</dbReference>
<organism evidence="4 5">
    <name type="scientific">Pyxidicoccus parkwayensis</name>
    <dbReference type="NCBI Taxonomy" id="2813578"/>
    <lineage>
        <taxon>Bacteria</taxon>
        <taxon>Pseudomonadati</taxon>
        <taxon>Myxococcota</taxon>
        <taxon>Myxococcia</taxon>
        <taxon>Myxococcales</taxon>
        <taxon>Cystobacterineae</taxon>
        <taxon>Myxococcaceae</taxon>
        <taxon>Pyxidicoccus</taxon>
    </lineage>
</organism>
<dbReference type="RefSeq" id="WP_206728836.1">
    <property type="nucleotide sequence ID" value="NZ_CP071090.1"/>
</dbReference>
<dbReference type="InterPro" id="IPR011006">
    <property type="entry name" value="CheY-like_superfamily"/>
</dbReference>
<dbReference type="SMART" id="SM00448">
    <property type="entry name" value="REC"/>
    <property type="match status" value="1"/>
</dbReference>
<keyword evidence="1 2" id="KW-0597">Phosphoprotein</keyword>
<feature type="modified residue" description="4-aspartylphosphate" evidence="2">
    <location>
        <position position="66"/>
    </location>
</feature>
<evidence type="ECO:0000313" key="4">
    <source>
        <dbReference type="EMBL" id="QSQ27314.1"/>
    </source>
</evidence>
<protein>
    <submittedName>
        <fullName evidence="4">Response regulator</fullName>
    </submittedName>
</protein>
<reference evidence="4 5" key="1">
    <citation type="submission" date="2021-02" db="EMBL/GenBank/DDBJ databases">
        <title>De Novo genome assembly of isolated myxobacteria.</title>
        <authorList>
            <person name="Stevens D.C."/>
        </authorList>
    </citation>
    <scope>NUCLEOTIDE SEQUENCE [LARGE SCALE GENOMIC DNA]</scope>
    <source>
        <strain evidence="5">SCPEA02</strain>
    </source>
</reference>
<evidence type="ECO:0000259" key="3">
    <source>
        <dbReference type="PROSITE" id="PS50110"/>
    </source>
</evidence>
<evidence type="ECO:0000313" key="5">
    <source>
        <dbReference type="Proteomes" id="UP000662747"/>
    </source>
</evidence>
<dbReference type="Gene3D" id="3.40.50.2300">
    <property type="match status" value="1"/>
</dbReference>
<feature type="domain" description="Response regulatory" evidence="3">
    <location>
        <begin position="17"/>
        <end position="129"/>
    </location>
</feature>
<dbReference type="SUPFAM" id="SSF52172">
    <property type="entry name" value="CheY-like"/>
    <property type="match status" value="1"/>
</dbReference>
<name>A0ABX7PA26_9BACT</name>
<dbReference type="PANTHER" id="PTHR44591">
    <property type="entry name" value="STRESS RESPONSE REGULATOR PROTEIN 1"/>
    <property type="match status" value="1"/>
</dbReference>
<dbReference type="PANTHER" id="PTHR44591:SF3">
    <property type="entry name" value="RESPONSE REGULATORY DOMAIN-CONTAINING PROTEIN"/>
    <property type="match status" value="1"/>
</dbReference>
<accession>A0ABX7PA26</accession>
<dbReference type="Pfam" id="PF00072">
    <property type="entry name" value="Response_reg"/>
    <property type="match status" value="1"/>
</dbReference>
<sequence>MDRNPPDVEEDPRLSSRILVVEDEDILAATLCEVLEDEGYEAVAARNGQDALRLLAEKGPDLVLLDMMMPLMDGMAFLTAKALDASVQQVPVVVMTSASRSVLQGRGVAGFLAKPFKLETLLDVIAGVLEKDRARGRGG</sequence>
<dbReference type="InterPro" id="IPR050595">
    <property type="entry name" value="Bact_response_regulator"/>
</dbReference>
<proteinExistence type="predicted"/>
<evidence type="ECO:0000256" key="2">
    <source>
        <dbReference type="PROSITE-ProRule" id="PRU00169"/>
    </source>
</evidence>
<gene>
    <name evidence="4" type="ORF">JY651_21455</name>
</gene>
<dbReference type="InterPro" id="IPR001789">
    <property type="entry name" value="Sig_transdc_resp-reg_receiver"/>
</dbReference>
<dbReference type="Proteomes" id="UP000662747">
    <property type="component" value="Chromosome"/>
</dbReference>